<accession>A0ABU9YXW8</accession>
<dbReference type="RefSeq" id="WP_345919402.1">
    <property type="nucleotide sequence ID" value="NZ_JBDIVE010000004.1"/>
</dbReference>
<proteinExistence type="predicted"/>
<protein>
    <submittedName>
        <fullName evidence="1">Uncharacterized protein</fullName>
    </submittedName>
</protein>
<name>A0ABU9YXW8_9RHOO</name>
<evidence type="ECO:0000313" key="1">
    <source>
        <dbReference type="EMBL" id="MEN3068631.1"/>
    </source>
</evidence>
<evidence type="ECO:0000313" key="2">
    <source>
        <dbReference type="Proteomes" id="UP001410394"/>
    </source>
</evidence>
<sequence length="125" mass="13498">MLEADPPGDELPGEGARVAAIYALVAHQLDAFYEHGQWLSQAQGATLCSEWLARSKKRLPLAERKQLAALGDQVAAQIRDSLSREAGLYAAHELMESLDPRHVSELGASVMDECLRVFKQAGGAA</sequence>
<gene>
    <name evidence="1" type="ORF">ABDB84_09090</name>
</gene>
<reference evidence="1 2" key="1">
    <citation type="journal article" date="2018" name="Int. J. Syst. Evol. Microbiol.">
        <title>Uliginosibacterium sediminicola sp. nov., isolated from freshwater sediment.</title>
        <authorList>
            <person name="Hwang W.M."/>
            <person name="Kim S.M."/>
            <person name="Kang K."/>
            <person name="Ahn T.Y."/>
        </authorList>
    </citation>
    <scope>NUCLEOTIDE SEQUENCE [LARGE SCALE GENOMIC DNA]</scope>
    <source>
        <strain evidence="1 2">M1-21</strain>
    </source>
</reference>
<comment type="caution">
    <text evidence="1">The sequence shown here is derived from an EMBL/GenBank/DDBJ whole genome shotgun (WGS) entry which is preliminary data.</text>
</comment>
<dbReference type="EMBL" id="JBDIVE010000004">
    <property type="protein sequence ID" value="MEN3068631.1"/>
    <property type="molecule type" value="Genomic_DNA"/>
</dbReference>
<organism evidence="1 2">
    <name type="scientific">Uliginosibacterium sediminicola</name>
    <dbReference type="NCBI Taxonomy" id="2024550"/>
    <lineage>
        <taxon>Bacteria</taxon>
        <taxon>Pseudomonadati</taxon>
        <taxon>Pseudomonadota</taxon>
        <taxon>Betaproteobacteria</taxon>
        <taxon>Rhodocyclales</taxon>
        <taxon>Zoogloeaceae</taxon>
        <taxon>Uliginosibacterium</taxon>
    </lineage>
</organism>
<dbReference type="Proteomes" id="UP001410394">
    <property type="component" value="Unassembled WGS sequence"/>
</dbReference>
<keyword evidence="2" id="KW-1185">Reference proteome</keyword>